<reference evidence="2" key="1">
    <citation type="journal article" date="2022" name="bioRxiv">
        <title>Sequencing and chromosome-scale assembly of the giantPleurodeles waltlgenome.</title>
        <authorList>
            <person name="Brown T."/>
            <person name="Elewa A."/>
            <person name="Iarovenko S."/>
            <person name="Subramanian E."/>
            <person name="Araus A.J."/>
            <person name="Petzold A."/>
            <person name="Susuki M."/>
            <person name="Suzuki K.-i.T."/>
            <person name="Hayashi T."/>
            <person name="Toyoda A."/>
            <person name="Oliveira C."/>
            <person name="Osipova E."/>
            <person name="Leigh N.D."/>
            <person name="Simon A."/>
            <person name="Yun M.H."/>
        </authorList>
    </citation>
    <scope>NUCLEOTIDE SEQUENCE</scope>
    <source>
        <strain evidence="2">20211129_DDA</strain>
        <tissue evidence="2">Liver</tissue>
    </source>
</reference>
<dbReference type="EMBL" id="JANPWB010000002">
    <property type="protein sequence ID" value="KAJ1211048.1"/>
    <property type="molecule type" value="Genomic_DNA"/>
</dbReference>
<dbReference type="Proteomes" id="UP001066276">
    <property type="component" value="Chromosome 1_2"/>
</dbReference>
<protein>
    <submittedName>
        <fullName evidence="2">Uncharacterized protein</fullName>
    </submittedName>
</protein>
<organism evidence="2 3">
    <name type="scientific">Pleurodeles waltl</name>
    <name type="common">Iberian ribbed newt</name>
    <dbReference type="NCBI Taxonomy" id="8319"/>
    <lineage>
        <taxon>Eukaryota</taxon>
        <taxon>Metazoa</taxon>
        <taxon>Chordata</taxon>
        <taxon>Craniata</taxon>
        <taxon>Vertebrata</taxon>
        <taxon>Euteleostomi</taxon>
        <taxon>Amphibia</taxon>
        <taxon>Batrachia</taxon>
        <taxon>Caudata</taxon>
        <taxon>Salamandroidea</taxon>
        <taxon>Salamandridae</taxon>
        <taxon>Pleurodelinae</taxon>
        <taxon>Pleurodeles</taxon>
    </lineage>
</organism>
<comment type="caution">
    <text evidence="2">The sequence shown here is derived from an EMBL/GenBank/DDBJ whole genome shotgun (WGS) entry which is preliminary data.</text>
</comment>
<gene>
    <name evidence="2" type="ORF">NDU88_006410</name>
</gene>
<dbReference type="AlphaFoldDB" id="A0AAV7WCG3"/>
<accession>A0AAV7WCG3</accession>
<name>A0AAV7WCG3_PLEWA</name>
<evidence type="ECO:0000256" key="1">
    <source>
        <dbReference type="SAM" id="MobiDB-lite"/>
    </source>
</evidence>
<evidence type="ECO:0000313" key="2">
    <source>
        <dbReference type="EMBL" id="KAJ1211048.1"/>
    </source>
</evidence>
<sequence length="156" mass="17270">MRGDAAWNDGFWVKEEGLGRRGEESRADSQRERQGGKEQEDAIEQATGCKKGKEEKGRENIRGKQLGSKEDPQGDTDPARSNEEEEKEEESRGTGGGNLLHGVGGDWESARKEDTAKGPCHVPGGAWLHKVWRFCSTNVPIGAKGHKREIRESWEG</sequence>
<feature type="compositionally biased region" description="Basic and acidic residues" evidence="1">
    <location>
        <begin position="12"/>
        <end position="40"/>
    </location>
</feature>
<feature type="compositionally biased region" description="Basic and acidic residues" evidence="1">
    <location>
        <begin position="51"/>
        <end position="82"/>
    </location>
</feature>
<feature type="compositionally biased region" description="Gly residues" evidence="1">
    <location>
        <begin position="93"/>
        <end position="105"/>
    </location>
</feature>
<feature type="region of interest" description="Disordered" evidence="1">
    <location>
        <begin position="1"/>
        <end position="118"/>
    </location>
</feature>
<evidence type="ECO:0000313" key="3">
    <source>
        <dbReference type="Proteomes" id="UP001066276"/>
    </source>
</evidence>
<keyword evidence="3" id="KW-1185">Reference proteome</keyword>
<proteinExistence type="predicted"/>